<dbReference type="GO" id="GO:0004113">
    <property type="term" value="F:2',3'-cyclic-nucleotide 3'-phosphodiesterase activity"/>
    <property type="evidence" value="ECO:0007669"/>
    <property type="project" value="InterPro"/>
</dbReference>
<evidence type="ECO:0000259" key="3">
    <source>
        <dbReference type="Pfam" id="PF02834"/>
    </source>
</evidence>
<dbReference type="GO" id="GO:0016874">
    <property type="term" value="F:ligase activity"/>
    <property type="evidence" value="ECO:0007669"/>
    <property type="project" value="UniProtKB-KW"/>
</dbReference>
<dbReference type="InterPro" id="IPR004175">
    <property type="entry name" value="RNA_CPDase"/>
</dbReference>
<dbReference type="Proteomes" id="UP000187526">
    <property type="component" value="Unassembled WGS sequence"/>
</dbReference>
<comment type="function">
    <text evidence="2">Hydrolyzes RNA 2',3'-cyclic phosphodiester to an RNA 2'-phosphomonoester.</text>
</comment>
<evidence type="ECO:0000313" key="5">
    <source>
        <dbReference type="Proteomes" id="UP000187526"/>
    </source>
</evidence>
<name>A0A1R1I8Q1_9RHOO</name>
<dbReference type="HAMAP" id="MF_01940">
    <property type="entry name" value="RNA_CPDase"/>
    <property type="match status" value="1"/>
</dbReference>
<dbReference type="Gene3D" id="3.90.1140.10">
    <property type="entry name" value="Cyclic phosphodiesterase"/>
    <property type="match status" value="1"/>
</dbReference>
<dbReference type="InterPro" id="IPR014051">
    <property type="entry name" value="Phosphoesterase_HXTX"/>
</dbReference>
<keyword evidence="4" id="KW-0436">Ligase</keyword>
<dbReference type="PANTHER" id="PTHR35561">
    <property type="entry name" value="RNA 2',3'-CYCLIC PHOSPHODIESTERASE"/>
    <property type="match status" value="1"/>
</dbReference>
<feature type="active site" description="Proton acceptor" evidence="2">
    <location>
        <position position="132"/>
    </location>
</feature>
<keyword evidence="1 2" id="KW-0378">Hydrolase</keyword>
<accession>A0A1R1I8Q1</accession>
<evidence type="ECO:0000256" key="1">
    <source>
        <dbReference type="ARBA" id="ARBA00022801"/>
    </source>
</evidence>
<dbReference type="EMBL" id="MTHD01000002">
    <property type="protein sequence ID" value="OMG55000.1"/>
    <property type="molecule type" value="Genomic_DNA"/>
</dbReference>
<comment type="similarity">
    <text evidence="2">Belongs to the 2H phosphoesterase superfamily. ThpR family.</text>
</comment>
<dbReference type="PANTHER" id="PTHR35561:SF1">
    <property type="entry name" value="RNA 2',3'-CYCLIC PHOSPHODIESTERASE"/>
    <property type="match status" value="1"/>
</dbReference>
<evidence type="ECO:0000256" key="2">
    <source>
        <dbReference type="HAMAP-Rule" id="MF_01940"/>
    </source>
</evidence>
<dbReference type="SUPFAM" id="SSF55144">
    <property type="entry name" value="LigT-like"/>
    <property type="match status" value="1"/>
</dbReference>
<reference evidence="4 5" key="1">
    <citation type="submission" date="2016-10" db="EMBL/GenBank/DDBJ databases">
        <title>Alkaliphiles isolated from bioreactors.</title>
        <authorList>
            <person name="Salah Z."/>
            <person name="Rout S.P."/>
            <person name="Humphreys P.N."/>
        </authorList>
    </citation>
    <scope>NUCLEOTIDE SEQUENCE [LARGE SCALE GENOMIC DNA]</scope>
    <source>
        <strain evidence="4 5">ZS02</strain>
    </source>
</reference>
<dbReference type="EC" id="3.1.4.58" evidence="2"/>
<feature type="domain" description="Phosphoesterase HXTX" evidence="3">
    <location>
        <begin position="17"/>
        <end position="89"/>
    </location>
</feature>
<evidence type="ECO:0000313" key="4">
    <source>
        <dbReference type="EMBL" id="OMG55000.1"/>
    </source>
</evidence>
<organism evidence="4 5">
    <name type="scientific">Azonexus hydrophilus</name>
    <dbReference type="NCBI Taxonomy" id="418702"/>
    <lineage>
        <taxon>Bacteria</taxon>
        <taxon>Pseudomonadati</taxon>
        <taxon>Pseudomonadota</taxon>
        <taxon>Betaproteobacteria</taxon>
        <taxon>Rhodocyclales</taxon>
        <taxon>Azonexaceae</taxon>
        <taxon>Azonexus</taxon>
    </lineage>
</organism>
<protein>
    <recommendedName>
        <fullName evidence="2">RNA 2',3'-cyclic phosphodiesterase</fullName>
        <shortName evidence="2">RNA 2',3'-CPDase</shortName>
        <ecNumber evidence="2">3.1.4.58</ecNumber>
    </recommendedName>
</protein>
<gene>
    <name evidence="4" type="ORF">BJN45_07560</name>
</gene>
<feature type="active site" description="Proton donor" evidence="2">
    <location>
        <position position="48"/>
    </location>
</feature>
<feature type="short sequence motif" description="HXTX 1" evidence="2">
    <location>
        <begin position="48"/>
        <end position="51"/>
    </location>
</feature>
<feature type="short sequence motif" description="HXTX 2" evidence="2">
    <location>
        <begin position="132"/>
        <end position="135"/>
    </location>
</feature>
<comment type="caution">
    <text evidence="4">The sequence shown here is derived from an EMBL/GenBank/DDBJ whole genome shotgun (WGS) entry which is preliminary data.</text>
</comment>
<dbReference type="STRING" id="418702.BJN45_07560"/>
<proteinExistence type="inferred from homology"/>
<dbReference type="OrthoDB" id="7061261at2"/>
<dbReference type="AlphaFoldDB" id="A0A1R1I8Q1"/>
<comment type="catalytic activity">
    <reaction evidence="2">
        <text>a 3'-end 2',3'-cyclophospho-ribonucleotide-RNA + H2O = a 3'-end 2'-phospho-ribonucleotide-RNA + H(+)</text>
        <dbReference type="Rhea" id="RHEA:11828"/>
        <dbReference type="Rhea" id="RHEA-COMP:10464"/>
        <dbReference type="Rhea" id="RHEA-COMP:17353"/>
        <dbReference type="ChEBI" id="CHEBI:15377"/>
        <dbReference type="ChEBI" id="CHEBI:15378"/>
        <dbReference type="ChEBI" id="CHEBI:83064"/>
        <dbReference type="ChEBI" id="CHEBI:173113"/>
        <dbReference type="EC" id="3.1.4.58"/>
    </reaction>
</comment>
<dbReference type="InterPro" id="IPR009097">
    <property type="entry name" value="Cyclic_Pdiesterase"/>
</dbReference>
<keyword evidence="5" id="KW-1185">Reference proteome</keyword>
<sequence>MSSVPAEPSARVFFALWPSTAVADDLAGLAAELAASCGGRPTRAGTVHLTLAFVGNVAESRLEELAAAARGISLPAFDLRLDRVAGWAHNDIVWAGFTAPPPALGELAGLLRERLIAGNFSVDRRKSAFFPHVTLLRKAQRIPPEKPLAPARDWHCQGFVLVRSQLSAAGSNYRVLASYPFAAGQAHA</sequence>
<dbReference type="GO" id="GO:0008664">
    <property type="term" value="F:RNA 2',3'-cyclic 3'-phosphodiesterase activity"/>
    <property type="evidence" value="ECO:0007669"/>
    <property type="project" value="UniProtKB-EC"/>
</dbReference>
<dbReference type="Pfam" id="PF02834">
    <property type="entry name" value="LigT_PEase"/>
    <property type="match status" value="1"/>
</dbReference>
<dbReference type="NCBIfam" id="TIGR02258">
    <property type="entry name" value="2_5_ligase"/>
    <property type="match status" value="1"/>
</dbReference>